<accession>A0A180G1D4</accession>
<evidence type="ECO:0000313" key="2">
    <source>
        <dbReference type="EMBL" id="OAV86506.1"/>
    </source>
</evidence>
<evidence type="ECO:0000313" key="4">
    <source>
        <dbReference type="Proteomes" id="UP000005240"/>
    </source>
</evidence>
<protein>
    <submittedName>
        <fullName evidence="2 3">Uncharacterized protein</fullName>
    </submittedName>
</protein>
<dbReference type="AlphaFoldDB" id="A0A180G1D4"/>
<proteinExistence type="predicted"/>
<keyword evidence="4" id="KW-1185">Reference proteome</keyword>
<feature type="compositionally biased region" description="Basic and acidic residues" evidence="1">
    <location>
        <begin position="319"/>
        <end position="337"/>
    </location>
</feature>
<name>A0A180G1D4_PUCT1</name>
<reference evidence="2" key="1">
    <citation type="submission" date="2009-11" db="EMBL/GenBank/DDBJ databases">
        <authorList>
            <consortium name="The Broad Institute Genome Sequencing Platform"/>
            <person name="Ward D."/>
            <person name="Feldgarden M."/>
            <person name="Earl A."/>
            <person name="Young S.K."/>
            <person name="Zeng Q."/>
            <person name="Koehrsen M."/>
            <person name="Alvarado L."/>
            <person name="Berlin A."/>
            <person name="Bochicchio J."/>
            <person name="Borenstein D."/>
            <person name="Chapman S.B."/>
            <person name="Chen Z."/>
            <person name="Engels R."/>
            <person name="Freedman E."/>
            <person name="Gellesch M."/>
            <person name="Goldberg J."/>
            <person name="Griggs A."/>
            <person name="Gujja S."/>
            <person name="Heilman E."/>
            <person name="Heiman D."/>
            <person name="Hepburn T."/>
            <person name="Howarth C."/>
            <person name="Jen D."/>
            <person name="Larson L."/>
            <person name="Lewis B."/>
            <person name="Mehta T."/>
            <person name="Park D."/>
            <person name="Pearson M."/>
            <person name="Roberts A."/>
            <person name="Saif S."/>
            <person name="Shea T."/>
            <person name="Shenoy N."/>
            <person name="Sisk P."/>
            <person name="Stolte C."/>
            <person name="Sykes S."/>
            <person name="Thomson T."/>
            <person name="Walk T."/>
            <person name="White J."/>
            <person name="Yandava C."/>
            <person name="Izard J."/>
            <person name="Baranova O.V."/>
            <person name="Blanton J.M."/>
            <person name="Tanner A.C."/>
            <person name="Dewhirst F.E."/>
            <person name="Haas B."/>
            <person name="Nusbaum C."/>
            <person name="Birren B."/>
        </authorList>
    </citation>
    <scope>NUCLEOTIDE SEQUENCE [LARGE SCALE GENOMIC DNA]</scope>
    <source>
        <strain evidence="2">1-1 BBBD Race 1</strain>
    </source>
</reference>
<reference evidence="3 4" key="3">
    <citation type="journal article" date="2017" name="G3 (Bethesda)">
        <title>Comparative analysis highlights variable genome content of wheat rusts and divergence of the mating loci.</title>
        <authorList>
            <person name="Cuomo C.A."/>
            <person name="Bakkeren G."/>
            <person name="Khalil H.B."/>
            <person name="Panwar V."/>
            <person name="Joly D."/>
            <person name="Linning R."/>
            <person name="Sakthikumar S."/>
            <person name="Song X."/>
            <person name="Adiconis X."/>
            <person name="Fan L."/>
            <person name="Goldberg J.M."/>
            <person name="Levin J.Z."/>
            <person name="Young S."/>
            <person name="Zeng Q."/>
            <person name="Anikster Y."/>
            <person name="Bruce M."/>
            <person name="Wang M."/>
            <person name="Yin C."/>
            <person name="McCallum B."/>
            <person name="Szabo L.J."/>
            <person name="Hulbert S."/>
            <person name="Chen X."/>
            <person name="Fellers J.P."/>
        </authorList>
    </citation>
    <scope>NUCLEOTIDE SEQUENCE</scope>
    <source>
        <strain evidence="3">isolate 1-1 / race 1 (BBBD)</strain>
        <strain evidence="4">Isolate 1-1 / race 1 (BBBD)</strain>
    </source>
</reference>
<feature type="region of interest" description="Disordered" evidence="1">
    <location>
        <begin position="310"/>
        <end position="388"/>
    </location>
</feature>
<reference evidence="2" key="2">
    <citation type="submission" date="2016-05" db="EMBL/GenBank/DDBJ databases">
        <title>Comparative analysis highlights variable genome content of wheat rusts and divergence of the mating loci.</title>
        <authorList>
            <person name="Cuomo C.A."/>
            <person name="Bakkeren G."/>
            <person name="Szabo L."/>
            <person name="Khalil H."/>
            <person name="Joly D."/>
            <person name="Goldberg J."/>
            <person name="Young S."/>
            <person name="Zeng Q."/>
            <person name="Fellers J."/>
        </authorList>
    </citation>
    <scope>NUCLEOTIDE SEQUENCE [LARGE SCALE GENOMIC DNA]</scope>
    <source>
        <strain evidence="2">1-1 BBBD Race 1</strain>
    </source>
</reference>
<organism evidence="2">
    <name type="scientific">Puccinia triticina (isolate 1-1 / race 1 (BBBD))</name>
    <name type="common">Brown leaf rust fungus</name>
    <dbReference type="NCBI Taxonomy" id="630390"/>
    <lineage>
        <taxon>Eukaryota</taxon>
        <taxon>Fungi</taxon>
        <taxon>Dikarya</taxon>
        <taxon>Basidiomycota</taxon>
        <taxon>Pucciniomycotina</taxon>
        <taxon>Pucciniomycetes</taxon>
        <taxon>Pucciniales</taxon>
        <taxon>Pucciniaceae</taxon>
        <taxon>Puccinia</taxon>
    </lineage>
</organism>
<evidence type="ECO:0000313" key="3">
    <source>
        <dbReference type="EnsemblFungi" id="PTTG_29868-t43_1-p1"/>
    </source>
</evidence>
<dbReference type="EnsemblFungi" id="PTTG_29868-t43_1">
    <property type="protein sequence ID" value="PTTG_29868-t43_1-p1"/>
    <property type="gene ID" value="PTTG_29868"/>
</dbReference>
<dbReference type="EMBL" id="ADAS02001059">
    <property type="protein sequence ID" value="OAV86506.1"/>
    <property type="molecule type" value="Genomic_DNA"/>
</dbReference>
<sequence length="411" mass="45753">MGATKKSHHTGRPKNSLNVDRILTNAQTKLFNMCNERHQARFQPGAFALCNFFIELLLDPKLNPTKNLTGLFEDVEHQDFACRSAEPCLVPQIQSLTPIKIELKNFLENGLNPSDVLGLILLWTTTGLSETPGLSQRPEDVNSTAEYVRETSWLGFKDNLPPQHLYFFMEVTQPSDPIEQEQYMGAMDWPYQITISGVKFTLFSRGYWNGCHYWCRQCHPFTSWLFYTRVWTSGEKEHVKSAIAKISNANPNAKGDIPFVHLAGMINPNPQNSLHTTIPSLDPLEDRPIKPLIVREGYVVDEFDILDSSNVDDASEEAQDQKDSAGKSDSSNGKEDLSDSSAGSSPESDSEEAKAVRTASIPKNKVPVSTADISARPNPIKPPAKQPITLKLKLSQVVPEVSSEDQVDDPA</sequence>
<dbReference type="Proteomes" id="UP000005240">
    <property type="component" value="Unassembled WGS sequence"/>
</dbReference>
<dbReference type="VEuPathDB" id="FungiDB:PTTG_29868"/>
<reference evidence="3" key="4">
    <citation type="submission" date="2025-05" db="UniProtKB">
        <authorList>
            <consortium name="EnsemblFungi"/>
        </authorList>
    </citation>
    <scope>IDENTIFICATION</scope>
    <source>
        <strain evidence="3">isolate 1-1 / race 1 (BBBD)</strain>
    </source>
</reference>
<evidence type="ECO:0000256" key="1">
    <source>
        <dbReference type="SAM" id="MobiDB-lite"/>
    </source>
</evidence>
<gene>
    <name evidence="2" type="ORF">PTTG_29868</name>
</gene>